<evidence type="ECO:0000256" key="7">
    <source>
        <dbReference type="ARBA" id="ARBA00039448"/>
    </source>
</evidence>
<dbReference type="EMBL" id="KQ434839">
    <property type="protein sequence ID" value="KZC07987.1"/>
    <property type="molecule type" value="Genomic_DNA"/>
</dbReference>
<evidence type="ECO:0000313" key="11">
    <source>
        <dbReference type="Proteomes" id="UP000076502"/>
    </source>
</evidence>
<dbReference type="InterPro" id="IPR032710">
    <property type="entry name" value="NTF2-like_dom_sf"/>
</dbReference>
<dbReference type="Pfam" id="PF04280">
    <property type="entry name" value="Tim44"/>
    <property type="match status" value="1"/>
</dbReference>
<evidence type="ECO:0000256" key="4">
    <source>
        <dbReference type="ARBA" id="ARBA00023128"/>
    </source>
</evidence>
<evidence type="ECO:0000256" key="6">
    <source>
        <dbReference type="ARBA" id="ARBA00038073"/>
    </source>
</evidence>
<keyword evidence="2" id="KW-0809">Transit peptide</keyword>
<evidence type="ECO:0000259" key="9">
    <source>
        <dbReference type="SMART" id="SM00978"/>
    </source>
</evidence>
<keyword evidence="5" id="KW-0687">Ribonucleoprotein</keyword>
<feature type="domain" description="Tim44-like" evidence="9">
    <location>
        <begin position="138"/>
        <end position="286"/>
    </location>
</feature>
<dbReference type="PANTHER" id="PTHR28554">
    <property type="entry name" value="39S RIBOSOMAL PROTEIN L45, MITOCHONDRIAL"/>
    <property type="match status" value="1"/>
</dbReference>
<dbReference type="GO" id="GO:0005739">
    <property type="term" value="C:mitochondrion"/>
    <property type="evidence" value="ECO:0007669"/>
    <property type="project" value="UniProtKB-SubCell"/>
</dbReference>
<dbReference type="InterPro" id="IPR051975">
    <property type="entry name" value="mtLSU_mL45"/>
</dbReference>
<keyword evidence="11" id="KW-1185">Reference proteome</keyword>
<dbReference type="FunFam" id="3.10.450.240:FF:000003">
    <property type="entry name" value="39S ribosomal protein L45, mitochondrial"/>
    <property type="match status" value="1"/>
</dbReference>
<keyword evidence="4" id="KW-0496">Mitochondrion</keyword>
<keyword evidence="3 10" id="KW-0689">Ribosomal protein</keyword>
<comment type="subcellular location">
    <subcellularLocation>
        <location evidence="1">Mitochondrion</location>
    </subcellularLocation>
</comment>
<evidence type="ECO:0000256" key="2">
    <source>
        <dbReference type="ARBA" id="ARBA00022946"/>
    </source>
</evidence>
<dbReference type="InterPro" id="IPR007379">
    <property type="entry name" value="Tim44-like_dom"/>
</dbReference>
<dbReference type="OMA" id="HTHMAAK"/>
<dbReference type="GO" id="GO:1990904">
    <property type="term" value="C:ribonucleoprotein complex"/>
    <property type="evidence" value="ECO:0007669"/>
    <property type="project" value="UniProtKB-KW"/>
</dbReference>
<dbReference type="Proteomes" id="UP000076502">
    <property type="component" value="Unassembled WGS sequence"/>
</dbReference>
<dbReference type="STRING" id="178035.A0A154P7Y7"/>
<dbReference type="Gene3D" id="3.10.450.240">
    <property type="match status" value="1"/>
</dbReference>
<sequence>MLSKHRGAISVFGKYMQNNLPLMLSPINCPCNNFQQVRNIRKHWNPKFRKERAAKVIKEHYDMKYKFEELLPQDYIRTRMKDLGLVPQRKWKERPIFFHSTPTIFESYVVPEGDGKFSTITKEGAKQKMEFMEKKSKSYLAIRKIKSYDENFTVKQFCEDSLDIYKKAHEALVAKDENELLQHITETLYPKIMHNVEDKTIIWKFLESLEPARVVHARCTSLLTKGNIYAQATVRFHTQQILCIYDRFGRLLQGSEILKKDVLDYIVFEKHLSNEYGTWRMHGKIVPSWMPLGDVAAKTFVLPKSDDTSPESAAESIAETVPPEVLDARNLKDATAEEK</sequence>
<evidence type="ECO:0000256" key="5">
    <source>
        <dbReference type="ARBA" id="ARBA00023274"/>
    </source>
</evidence>
<organism evidence="10 11">
    <name type="scientific">Dufourea novaeangliae</name>
    <name type="common">Sweat bee</name>
    <dbReference type="NCBI Taxonomy" id="178035"/>
    <lineage>
        <taxon>Eukaryota</taxon>
        <taxon>Metazoa</taxon>
        <taxon>Ecdysozoa</taxon>
        <taxon>Arthropoda</taxon>
        <taxon>Hexapoda</taxon>
        <taxon>Insecta</taxon>
        <taxon>Pterygota</taxon>
        <taxon>Neoptera</taxon>
        <taxon>Endopterygota</taxon>
        <taxon>Hymenoptera</taxon>
        <taxon>Apocrita</taxon>
        <taxon>Aculeata</taxon>
        <taxon>Apoidea</taxon>
        <taxon>Anthophila</taxon>
        <taxon>Halictidae</taxon>
        <taxon>Rophitinae</taxon>
        <taxon>Dufourea</taxon>
    </lineage>
</organism>
<evidence type="ECO:0000256" key="8">
    <source>
        <dbReference type="ARBA" id="ARBA00043031"/>
    </source>
</evidence>
<gene>
    <name evidence="10" type="ORF">WN55_09050</name>
</gene>
<proteinExistence type="inferred from homology"/>
<reference evidence="10 11" key="1">
    <citation type="submission" date="2015-07" db="EMBL/GenBank/DDBJ databases">
        <title>The genome of Dufourea novaeangliae.</title>
        <authorList>
            <person name="Pan H."/>
            <person name="Kapheim K."/>
        </authorList>
    </citation>
    <scope>NUCLEOTIDE SEQUENCE [LARGE SCALE GENOMIC DNA]</scope>
    <source>
        <strain evidence="10">0120121106</strain>
        <tissue evidence="10">Whole body</tissue>
    </source>
</reference>
<dbReference type="OrthoDB" id="19619at2759"/>
<dbReference type="PANTHER" id="PTHR28554:SF1">
    <property type="entry name" value="LARGE RIBOSOMAL SUBUNIT PROTEIN ML45"/>
    <property type="match status" value="1"/>
</dbReference>
<dbReference type="GO" id="GO:0005840">
    <property type="term" value="C:ribosome"/>
    <property type="evidence" value="ECO:0007669"/>
    <property type="project" value="UniProtKB-KW"/>
</dbReference>
<dbReference type="AlphaFoldDB" id="A0A154P7Y7"/>
<name>A0A154P7Y7_DUFNO</name>
<comment type="similarity">
    <text evidence="6">Belongs to the mitochondrion-specific ribosomal protein mL45 family.</text>
</comment>
<accession>A0A154P7Y7</accession>
<evidence type="ECO:0000313" key="10">
    <source>
        <dbReference type="EMBL" id="KZC07987.1"/>
    </source>
</evidence>
<protein>
    <recommendedName>
        <fullName evidence="7">Large ribosomal subunit protein mL45</fullName>
    </recommendedName>
    <alternativeName>
        <fullName evidence="8">39S ribosomal protein L45, mitochondrial</fullName>
    </alternativeName>
</protein>
<evidence type="ECO:0000256" key="3">
    <source>
        <dbReference type="ARBA" id="ARBA00022980"/>
    </source>
</evidence>
<dbReference type="SUPFAM" id="SSF54427">
    <property type="entry name" value="NTF2-like"/>
    <property type="match status" value="1"/>
</dbReference>
<evidence type="ECO:0000256" key="1">
    <source>
        <dbReference type="ARBA" id="ARBA00004173"/>
    </source>
</evidence>
<dbReference type="SMART" id="SM00978">
    <property type="entry name" value="Tim44"/>
    <property type="match status" value="1"/>
</dbReference>